<evidence type="ECO:0000313" key="1">
    <source>
        <dbReference type="EMBL" id="CAL1240393.1"/>
    </source>
</evidence>
<dbReference type="EMBL" id="OZ026884">
    <property type="protein sequence ID" value="CAL1240393.1"/>
    <property type="molecule type" value="Genomic_DNA"/>
</dbReference>
<dbReference type="InterPro" id="IPR014910">
    <property type="entry name" value="YdhR"/>
</dbReference>
<organism evidence="1 2">
    <name type="scientific">Candidatus Methylocalor cossyra</name>
    <dbReference type="NCBI Taxonomy" id="3108543"/>
    <lineage>
        <taxon>Bacteria</taxon>
        <taxon>Pseudomonadati</taxon>
        <taxon>Pseudomonadota</taxon>
        <taxon>Gammaproteobacteria</taxon>
        <taxon>Methylococcales</taxon>
        <taxon>Methylococcaceae</taxon>
        <taxon>Candidatus Methylocalor</taxon>
    </lineage>
</organism>
<dbReference type="InterPro" id="IPR011008">
    <property type="entry name" value="Dimeric_a/b-barrel"/>
</dbReference>
<sequence length="119" mass="13086">MSIKKVFLYAEIQVSIPFENIPWQEIDAAMKKNPGLKSKTWLSGVNTNTVGGFYEFDSLDHAQAYAQGYLAEAARQLGGALTVRFYNGDVVAEASKAIYSPYYNAENSAHTEPLRTASA</sequence>
<dbReference type="RefSeq" id="WP_348759877.1">
    <property type="nucleotide sequence ID" value="NZ_OZ026884.1"/>
</dbReference>
<evidence type="ECO:0008006" key="3">
    <source>
        <dbReference type="Google" id="ProtNLM"/>
    </source>
</evidence>
<protein>
    <recommendedName>
        <fullName evidence="3">Monooxygenase</fullName>
    </recommendedName>
</protein>
<gene>
    <name evidence="1" type="ORF">MECH1_V1_1617</name>
</gene>
<keyword evidence="2" id="KW-1185">Reference proteome</keyword>
<dbReference type="Pfam" id="PF08803">
    <property type="entry name" value="ydhR"/>
    <property type="match status" value="1"/>
</dbReference>
<name>A0ABP1C8A6_9GAMM</name>
<dbReference type="SUPFAM" id="SSF54909">
    <property type="entry name" value="Dimeric alpha+beta barrel"/>
    <property type="match status" value="1"/>
</dbReference>
<dbReference type="Proteomes" id="UP001497493">
    <property type="component" value="Chromosome"/>
</dbReference>
<proteinExistence type="predicted"/>
<evidence type="ECO:0000313" key="2">
    <source>
        <dbReference type="Proteomes" id="UP001497493"/>
    </source>
</evidence>
<accession>A0ABP1C8A6</accession>
<dbReference type="Gene3D" id="3.30.70.100">
    <property type="match status" value="1"/>
</dbReference>
<reference evidence="1 2" key="1">
    <citation type="submission" date="2024-04" db="EMBL/GenBank/DDBJ databases">
        <authorList>
            <person name="Cremers G."/>
        </authorList>
    </citation>
    <scope>NUCLEOTIDE SEQUENCE [LARGE SCALE GENOMIC DNA]</scope>
    <source>
        <strain evidence="1">MeCH1-AG</strain>
    </source>
</reference>